<reference evidence="1" key="2">
    <citation type="journal article" date="2024" name="Plant">
        <title>Genomic evolution and insights into agronomic trait innovations of Sesamum species.</title>
        <authorList>
            <person name="Miao H."/>
            <person name="Wang L."/>
            <person name="Qu L."/>
            <person name="Liu H."/>
            <person name="Sun Y."/>
            <person name="Le M."/>
            <person name="Wang Q."/>
            <person name="Wei S."/>
            <person name="Zheng Y."/>
            <person name="Lin W."/>
            <person name="Duan Y."/>
            <person name="Cao H."/>
            <person name="Xiong S."/>
            <person name="Wang X."/>
            <person name="Wei L."/>
            <person name="Li C."/>
            <person name="Ma Q."/>
            <person name="Ju M."/>
            <person name="Zhao R."/>
            <person name="Li G."/>
            <person name="Mu C."/>
            <person name="Tian Q."/>
            <person name="Mei H."/>
            <person name="Zhang T."/>
            <person name="Gao T."/>
            <person name="Zhang H."/>
        </authorList>
    </citation>
    <scope>NUCLEOTIDE SEQUENCE</scope>
    <source>
        <strain evidence="1">3651</strain>
    </source>
</reference>
<gene>
    <name evidence="1" type="ORF">Salat_2680200</name>
</gene>
<evidence type="ECO:0000313" key="2">
    <source>
        <dbReference type="Proteomes" id="UP001293254"/>
    </source>
</evidence>
<sequence length="249" mass="27576">MLFLGLWWAYQVLGKGIGVEYIDCLSGSVFVRSTRILTRLTGFGPSHPLIGLVWAGIRVFGRGLRVRLQGLVAQGPSAGCVVSGGQKIFLKFVGGSFSFSFSSIWSDPIGDSAGDGEMVSRGFVGEWLSKLFLELCMNEFGTLGFSALSHGPNRSLWFCVAVVFLVFWAGVEFMSNNTTDMTQFTETLIPDLKHAFSISLAVEYDLVLEWFRHVNFNSDSEFFPLSMTVCSKICFDEFSDQISNFLLTL</sequence>
<accession>A0AAE2CB57</accession>
<protein>
    <submittedName>
        <fullName evidence="1">Uncharacterized protein</fullName>
    </submittedName>
</protein>
<comment type="caution">
    <text evidence="1">The sequence shown here is derived from an EMBL/GenBank/DDBJ whole genome shotgun (WGS) entry which is preliminary data.</text>
</comment>
<reference evidence="1" key="1">
    <citation type="submission" date="2020-06" db="EMBL/GenBank/DDBJ databases">
        <authorList>
            <person name="Li T."/>
            <person name="Hu X."/>
            <person name="Zhang T."/>
            <person name="Song X."/>
            <person name="Zhang H."/>
            <person name="Dai N."/>
            <person name="Sheng W."/>
            <person name="Hou X."/>
            <person name="Wei L."/>
        </authorList>
    </citation>
    <scope>NUCLEOTIDE SEQUENCE</scope>
    <source>
        <strain evidence="1">3651</strain>
        <tissue evidence="1">Leaf</tissue>
    </source>
</reference>
<dbReference type="Proteomes" id="UP001293254">
    <property type="component" value="Unassembled WGS sequence"/>
</dbReference>
<evidence type="ECO:0000313" key="1">
    <source>
        <dbReference type="EMBL" id="KAK4415728.1"/>
    </source>
</evidence>
<keyword evidence="2" id="KW-1185">Reference proteome</keyword>
<name>A0AAE2CB57_9LAMI</name>
<organism evidence="1 2">
    <name type="scientific">Sesamum alatum</name>
    <dbReference type="NCBI Taxonomy" id="300844"/>
    <lineage>
        <taxon>Eukaryota</taxon>
        <taxon>Viridiplantae</taxon>
        <taxon>Streptophyta</taxon>
        <taxon>Embryophyta</taxon>
        <taxon>Tracheophyta</taxon>
        <taxon>Spermatophyta</taxon>
        <taxon>Magnoliopsida</taxon>
        <taxon>eudicotyledons</taxon>
        <taxon>Gunneridae</taxon>
        <taxon>Pentapetalae</taxon>
        <taxon>asterids</taxon>
        <taxon>lamiids</taxon>
        <taxon>Lamiales</taxon>
        <taxon>Pedaliaceae</taxon>
        <taxon>Sesamum</taxon>
    </lineage>
</organism>
<dbReference type="EMBL" id="JACGWO010000011">
    <property type="protein sequence ID" value="KAK4415728.1"/>
    <property type="molecule type" value="Genomic_DNA"/>
</dbReference>
<proteinExistence type="predicted"/>
<dbReference type="AlphaFoldDB" id="A0AAE2CB57"/>